<dbReference type="Proteomes" id="UP000502823">
    <property type="component" value="Unassembled WGS sequence"/>
</dbReference>
<protein>
    <recommendedName>
        <fullName evidence="2">J domain-containing protein</fullName>
    </recommendedName>
</protein>
<sequence>MPNLLDLCEKYFGSRDLYEVMKIPNSANQKQVRKAYHNLSLLVHPDRVEEKRKAEATEKFKVLGRIHTILSDSDKRAIYDESGKKCIFINVYLYFSGDFDEESDEMVERDWNEYWRMLFKPITVKDISDYEKKYKGSEEELYDLKRAYLNGKGDMDFILEAVPFSHTDEEPRLRELIQGLIDKGDVPEYKAFTNETPRKRERRKRKWEKEAREAAKMEQEKGLRDMDDDLTVMIQKKQQQRAAEVNSFFDLLAEKYGEKSGGKKASRKKK</sequence>
<dbReference type="InParanoid" id="A0A6L2PDQ5"/>
<dbReference type="InterPro" id="IPR052594">
    <property type="entry name" value="J_domain-containing_protein"/>
</dbReference>
<evidence type="ECO:0000259" key="2">
    <source>
        <dbReference type="PROSITE" id="PS50076"/>
    </source>
</evidence>
<dbReference type="GO" id="GO:0031072">
    <property type="term" value="F:heat shock protein binding"/>
    <property type="evidence" value="ECO:0007669"/>
    <property type="project" value="TreeGrafter"/>
</dbReference>
<organism evidence="3 4">
    <name type="scientific">Coptotermes formosanus</name>
    <name type="common">Formosan subterranean termite</name>
    <dbReference type="NCBI Taxonomy" id="36987"/>
    <lineage>
        <taxon>Eukaryota</taxon>
        <taxon>Metazoa</taxon>
        <taxon>Ecdysozoa</taxon>
        <taxon>Arthropoda</taxon>
        <taxon>Hexapoda</taxon>
        <taxon>Insecta</taxon>
        <taxon>Pterygota</taxon>
        <taxon>Neoptera</taxon>
        <taxon>Polyneoptera</taxon>
        <taxon>Dictyoptera</taxon>
        <taxon>Blattodea</taxon>
        <taxon>Blattoidea</taxon>
        <taxon>Termitoidae</taxon>
        <taxon>Rhinotermitidae</taxon>
        <taxon>Coptotermes</taxon>
    </lineage>
</organism>
<dbReference type="PANTHER" id="PTHR44144">
    <property type="entry name" value="DNAJ HOMOLOG SUBFAMILY C MEMBER 9"/>
    <property type="match status" value="1"/>
</dbReference>
<dbReference type="InterPro" id="IPR001623">
    <property type="entry name" value="DnaJ_domain"/>
</dbReference>
<evidence type="ECO:0000313" key="4">
    <source>
        <dbReference type="Proteomes" id="UP000502823"/>
    </source>
</evidence>
<dbReference type="Pfam" id="PF00226">
    <property type="entry name" value="DnaJ"/>
    <property type="match status" value="1"/>
</dbReference>
<dbReference type="SMART" id="SM00271">
    <property type="entry name" value="DnaJ"/>
    <property type="match status" value="1"/>
</dbReference>
<dbReference type="PRINTS" id="PR00625">
    <property type="entry name" value="JDOMAIN"/>
</dbReference>
<dbReference type="SUPFAM" id="SSF46565">
    <property type="entry name" value="Chaperone J-domain"/>
    <property type="match status" value="1"/>
</dbReference>
<dbReference type="InterPro" id="IPR036869">
    <property type="entry name" value="J_dom_sf"/>
</dbReference>
<gene>
    <name evidence="3" type="ORF">Cfor_05301</name>
</gene>
<comment type="caution">
    <text evidence="3">The sequence shown here is derived from an EMBL/GenBank/DDBJ whole genome shotgun (WGS) entry which is preliminary data.</text>
</comment>
<dbReference type="Gene3D" id="1.10.287.110">
    <property type="entry name" value="DnaJ domain"/>
    <property type="match status" value="1"/>
</dbReference>
<dbReference type="Pfam" id="PF23302">
    <property type="entry name" value="HTH_DNAJC9"/>
    <property type="match status" value="1"/>
</dbReference>
<dbReference type="OrthoDB" id="110024at2759"/>
<reference evidence="4" key="1">
    <citation type="submission" date="2020-01" db="EMBL/GenBank/DDBJ databases">
        <title>Draft genome sequence of the Termite Coptotermes fromosanus.</title>
        <authorList>
            <person name="Itakura S."/>
            <person name="Yosikawa Y."/>
            <person name="Umezawa K."/>
        </authorList>
    </citation>
    <scope>NUCLEOTIDE SEQUENCE [LARGE SCALE GENOMIC DNA]</scope>
</reference>
<evidence type="ECO:0000256" key="1">
    <source>
        <dbReference type="SAM" id="MobiDB-lite"/>
    </source>
</evidence>
<feature type="region of interest" description="Disordered" evidence="1">
    <location>
        <begin position="195"/>
        <end position="224"/>
    </location>
</feature>
<dbReference type="AlphaFoldDB" id="A0A6L2PDQ5"/>
<dbReference type="GO" id="GO:0005737">
    <property type="term" value="C:cytoplasm"/>
    <property type="evidence" value="ECO:0007669"/>
    <property type="project" value="TreeGrafter"/>
</dbReference>
<feature type="domain" description="J" evidence="2">
    <location>
        <begin position="16"/>
        <end position="83"/>
    </location>
</feature>
<dbReference type="InterPro" id="IPR056453">
    <property type="entry name" value="HTH_DNAJC9"/>
</dbReference>
<proteinExistence type="predicted"/>
<dbReference type="PROSITE" id="PS50076">
    <property type="entry name" value="DNAJ_2"/>
    <property type="match status" value="1"/>
</dbReference>
<dbReference type="PANTHER" id="PTHR44144:SF1">
    <property type="entry name" value="DNAJ HOMOLOG SUBFAMILY C MEMBER 9"/>
    <property type="match status" value="1"/>
</dbReference>
<dbReference type="GO" id="GO:0005634">
    <property type="term" value="C:nucleus"/>
    <property type="evidence" value="ECO:0007669"/>
    <property type="project" value="TreeGrafter"/>
</dbReference>
<dbReference type="CDD" id="cd06257">
    <property type="entry name" value="DnaJ"/>
    <property type="match status" value="1"/>
</dbReference>
<dbReference type="FunCoup" id="A0A6L2PDQ5">
    <property type="interactions" value="2121"/>
</dbReference>
<keyword evidence="4" id="KW-1185">Reference proteome</keyword>
<evidence type="ECO:0000313" key="3">
    <source>
        <dbReference type="EMBL" id="GFG29570.1"/>
    </source>
</evidence>
<name>A0A6L2PDQ5_COPFO</name>
<feature type="compositionally biased region" description="Basic and acidic residues" evidence="1">
    <location>
        <begin position="207"/>
        <end position="224"/>
    </location>
</feature>
<accession>A0A6L2PDQ5</accession>
<dbReference type="EMBL" id="BLKM01000154">
    <property type="protein sequence ID" value="GFG29570.1"/>
    <property type="molecule type" value="Genomic_DNA"/>
</dbReference>